<protein>
    <submittedName>
        <fullName evidence="1">3-methyladenine DNA glycosylase AlkD</fullName>
    </submittedName>
</protein>
<dbReference type="SUPFAM" id="SSF48371">
    <property type="entry name" value="ARM repeat"/>
    <property type="match status" value="1"/>
</dbReference>
<dbReference type="RefSeq" id="WP_307223202.1">
    <property type="nucleotide sequence ID" value="NZ_CP116940.1"/>
</dbReference>
<dbReference type="CDD" id="cd06561">
    <property type="entry name" value="AlkD_like"/>
    <property type="match status" value="1"/>
</dbReference>
<comment type="caution">
    <text evidence="1">The sequence shown here is derived from an EMBL/GenBank/DDBJ whole genome shotgun (WGS) entry which is preliminary data.</text>
</comment>
<keyword evidence="2" id="KW-1185">Reference proteome</keyword>
<name>A0ABT9Y7M6_9FIRM</name>
<organism evidence="1 2">
    <name type="scientific">Pectinatus haikarae</name>
    <dbReference type="NCBI Taxonomy" id="349096"/>
    <lineage>
        <taxon>Bacteria</taxon>
        <taxon>Bacillati</taxon>
        <taxon>Bacillota</taxon>
        <taxon>Negativicutes</taxon>
        <taxon>Selenomonadales</taxon>
        <taxon>Selenomonadaceae</taxon>
        <taxon>Pectinatus</taxon>
    </lineage>
</organism>
<proteinExistence type="predicted"/>
<dbReference type="Gene3D" id="1.25.10.90">
    <property type="match status" value="1"/>
</dbReference>
<dbReference type="Proteomes" id="UP001239167">
    <property type="component" value="Unassembled WGS sequence"/>
</dbReference>
<evidence type="ECO:0000313" key="1">
    <source>
        <dbReference type="EMBL" id="MDQ0203217.1"/>
    </source>
</evidence>
<dbReference type="InterPro" id="IPR014825">
    <property type="entry name" value="DNA_alkylation"/>
</dbReference>
<dbReference type="Pfam" id="PF08713">
    <property type="entry name" value="DNA_alkylation"/>
    <property type="match status" value="1"/>
</dbReference>
<dbReference type="PANTHER" id="PTHR34070">
    <property type="entry name" value="ARMADILLO-TYPE FOLD"/>
    <property type="match status" value="1"/>
</dbReference>
<accession>A0ABT9Y7M6</accession>
<dbReference type="InterPro" id="IPR016024">
    <property type="entry name" value="ARM-type_fold"/>
</dbReference>
<gene>
    <name evidence="1" type="ORF">J2S01_000924</name>
</gene>
<evidence type="ECO:0000313" key="2">
    <source>
        <dbReference type="Proteomes" id="UP001239167"/>
    </source>
</evidence>
<sequence>MQDKIRHQLEALAEENYRIFSSGLLPHTKYILGVRLPLLRKMAKQLTRSDWHRYLKTAQDSSLEEIMLQGIVIGAVNCPPEERFPYIQSFIPKISNWSVCDSFCTGLKFTKECPVQMWHFLQPYLKSNEEFQIRFAVVMLIFYYIDKTHIAEVIHQLDMVRHDGYYAKMAVAWAISICYIQFPEITFQYLQKNCLDDFTYNKALQKITESLKVDKDIKKQIRAMKRH</sequence>
<reference evidence="1 2" key="1">
    <citation type="submission" date="2023-07" db="EMBL/GenBank/DDBJ databases">
        <title>Genomic Encyclopedia of Type Strains, Phase IV (KMG-IV): sequencing the most valuable type-strain genomes for metagenomic binning, comparative biology and taxonomic classification.</title>
        <authorList>
            <person name="Goeker M."/>
        </authorList>
    </citation>
    <scope>NUCLEOTIDE SEQUENCE [LARGE SCALE GENOMIC DNA]</scope>
    <source>
        <strain evidence="1 2">DSM 16980</strain>
    </source>
</reference>
<dbReference type="PANTHER" id="PTHR34070:SF1">
    <property type="entry name" value="DNA ALKYLATION REPAIR PROTEIN"/>
    <property type="match status" value="1"/>
</dbReference>
<dbReference type="EMBL" id="JAUSUE010000004">
    <property type="protein sequence ID" value="MDQ0203217.1"/>
    <property type="molecule type" value="Genomic_DNA"/>
</dbReference>